<evidence type="ECO:0000313" key="6">
    <source>
        <dbReference type="EMBL" id="RUM26013.1"/>
    </source>
</evidence>
<keyword evidence="4 6" id="KW-0067">ATP-binding</keyword>
<dbReference type="Pfam" id="PF00005">
    <property type="entry name" value="ABC_tran"/>
    <property type="match status" value="1"/>
</dbReference>
<dbReference type="EMBL" id="RJTH01000002">
    <property type="protein sequence ID" value="RUM26013.1"/>
    <property type="molecule type" value="Genomic_DNA"/>
</dbReference>
<comment type="caution">
    <text evidence="6">The sequence shown here is derived from an EMBL/GenBank/DDBJ whole genome shotgun (WGS) entry which is preliminary data.</text>
</comment>
<accession>A0A3S0QX19</accession>
<evidence type="ECO:0000256" key="1">
    <source>
        <dbReference type="ARBA" id="ARBA00005417"/>
    </source>
</evidence>
<evidence type="ECO:0000256" key="3">
    <source>
        <dbReference type="ARBA" id="ARBA00022741"/>
    </source>
</evidence>
<dbReference type="GO" id="GO:0005524">
    <property type="term" value="F:ATP binding"/>
    <property type="evidence" value="ECO:0007669"/>
    <property type="project" value="UniProtKB-KW"/>
</dbReference>
<reference evidence="7" key="1">
    <citation type="submission" date="2018-11" db="EMBL/GenBank/DDBJ databases">
        <title>Rhizobium chutanense sp. nov., isolated from root nodules of Phaseolus vulgaris in China.</title>
        <authorList>
            <person name="Huo Y."/>
        </authorList>
    </citation>
    <scope>NUCLEOTIDE SEQUENCE [LARGE SCALE GENOMIC DNA]</scope>
    <source>
        <strain evidence="7">CCBAU 65647</strain>
    </source>
</reference>
<keyword evidence="2" id="KW-0813">Transport</keyword>
<feature type="domain" description="ABC transporter" evidence="5">
    <location>
        <begin position="34"/>
        <end position="253"/>
    </location>
</feature>
<dbReference type="SUPFAM" id="SSF52540">
    <property type="entry name" value="P-loop containing nucleoside triphosphate hydrolases"/>
    <property type="match status" value="1"/>
</dbReference>
<dbReference type="InterPro" id="IPR015860">
    <property type="entry name" value="ABC_transpr_TagH-like"/>
</dbReference>
<dbReference type="CDD" id="cd03220">
    <property type="entry name" value="ABC_KpsT_Wzt"/>
    <property type="match status" value="1"/>
</dbReference>
<dbReference type="PROSITE" id="PS50893">
    <property type="entry name" value="ABC_TRANSPORTER_2"/>
    <property type="match status" value="1"/>
</dbReference>
<gene>
    <name evidence="6" type="ORF">EFQ99_06880</name>
</gene>
<dbReference type="RefSeq" id="WP_126920090.1">
    <property type="nucleotide sequence ID" value="NZ_ML133687.1"/>
</dbReference>
<dbReference type="Proteomes" id="UP000278823">
    <property type="component" value="Unassembled WGS sequence"/>
</dbReference>
<keyword evidence="3" id="KW-0547">Nucleotide-binding</keyword>
<evidence type="ECO:0000313" key="7">
    <source>
        <dbReference type="Proteomes" id="UP000278823"/>
    </source>
</evidence>
<evidence type="ECO:0000259" key="5">
    <source>
        <dbReference type="PROSITE" id="PS50893"/>
    </source>
</evidence>
<evidence type="ECO:0000256" key="4">
    <source>
        <dbReference type="ARBA" id="ARBA00022840"/>
    </source>
</evidence>
<dbReference type="InterPro" id="IPR003593">
    <property type="entry name" value="AAA+_ATPase"/>
</dbReference>
<dbReference type="OrthoDB" id="9778870at2"/>
<dbReference type="CDD" id="cd10147">
    <property type="entry name" value="Wzt_C-like"/>
    <property type="match status" value="1"/>
</dbReference>
<dbReference type="PANTHER" id="PTHR46743:SF2">
    <property type="entry name" value="TEICHOIC ACIDS EXPORT ATP-BINDING PROTEIN TAGH"/>
    <property type="match status" value="1"/>
</dbReference>
<dbReference type="InterPro" id="IPR027417">
    <property type="entry name" value="P-loop_NTPase"/>
</dbReference>
<dbReference type="SMART" id="SM00382">
    <property type="entry name" value="AAA"/>
    <property type="match status" value="1"/>
</dbReference>
<dbReference type="InterPro" id="IPR050683">
    <property type="entry name" value="Bact_Polysacc_Export_ATP-bd"/>
</dbReference>
<proteinExistence type="inferred from homology"/>
<dbReference type="GO" id="GO:0016020">
    <property type="term" value="C:membrane"/>
    <property type="evidence" value="ECO:0007669"/>
    <property type="project" value="InterPro"/>
</dbReference>
<keyword evidence="7" id="KW-1185">Reference proteome</keyword>
<dbReference type="InterPro" id="IPR029439">
    <property type="entry name" value="Wzt_C"/>
</dbReference>
<evidence type="ECO:0000256" key="2">
    <source>
        <dbReference type="ARBA" id="ARBA00022448"/>
    </source>
</evidence>
<dbReference type="GO" id="GO:0016887">
    <property type="term" value="F:ATP hydrolysis activity"/>
    <property type="evidence" value="ECO:0007669"/>
    <property type="project" value="InterPro"/>
</dbReference>
<dbReference type="InterPro" id="IPR003439">
    <property type="entry name" value="ABC_transporter-like_ATP-bd"/>
</dbReference>
<dbReference type="PANTHER" id="PTHR46743">
    <property type="entry name" value="TEICHOIC ACIDS EXPORT ATP-BINDING PROTEIN TAGH"/>
    <property type="match status" value="1"/>
</dbReference>
<sequence>MSHPVITVDNLSKYYRLGETASTGGVMSSLTSLFKPRSTAQTTRDLWALKDVSFEVPRGQVTGIIGRNGAGKSTLLKILSRITDPTSGSATIHGRVGSLLEVGTGFHPELTGRENVFLNGSILGMARREIERKFDEIVEFSEIGVFIDTPVKRYSSGMYTRLAFSVAANLDPEILIIDEVLSVGDAAFQKKCLVKINHLMRSGRTVLFVSHNIGSINELCNSAVLLHKGKMVKSGGVSETIEEYTKLIADSSTTQNDAGYHGDGVSLNRVAVARPDGTPETVFDINDEIVLTFEYEVHKPLETLQLTIVALRNMIELFSSFDTDGLEMPLIRRDPGRYRASFHISPRFLKAGGYSITTYLGTVSDLLLEVPASIQFTIEELSENTAYRGYKRERLGHIIAPGLWDTIEL</sequence>
<dbReference type="Gene3D" id="3.40.50.300">
    <property type="entry name" value="P-loop containing nucleotide triphosphate hydrolases"/>
    <property type="match status" value="1"/>
</dbReference>
<dbReference type="AlphaFoldDB" id="A0A3S0QX19"/>
<organism evidence="6 7">
    <name type="scientific">Rhizobium vallis</name>
    <dbReference type="NCBI Taxonomy" id="634290"/>
    <lineage>
        <taxon>Bacteria</taxon>
        <taxon>Pseudomonadati</taxon>
        <taxon>Pseudomonadota</taxon>
        <taxon>Alphaproteobacteria</taxon>
        <taxon>Hyphomicrobiales</taxon>
        <taxon>Rhizobiaceae</taxon>
        <taxon>Rhizobium/Agrobacterium group</taxon>
        <taxon>Rhizobium</taxon>
    </lineage>
</organism>
<protein>
    <submittedName>
        <fullName evidence="6">ABC transporter ATP-binding protein</fullName>
    </submittedName>
</protein>
<name>A0A3S0QX19_9HYPH</name>
<dbReference type="GO" id="GO:0140359">
    <property type="term" value="F:ABC-type transporter activity"/>
    <property type="evidence" value="ECO:0007669"/>
    <property type="project" value="InterPro"/>
</dbReference>
<comment type="similarity">
    <text evidence="1">Belongs to the ABC transporter superfamily.</text>
</comment>